<dbReference type="AlphaFoldDB" id="Q12QZ6"/>
<accession>Q12QZ6</accession>
<dbReference type="EMBL" id="CP000302">
    <property type="protein sequence ID" value="ABE54130.1"/>
    <property type="molecule type" value="Genomic_DNA"/>
</dbReference>
<dbReference type="Proteomes" id="UP000001982">
    <property type="component" value="Chromosome"/>
</dbReference>
<protein>
    <submittedName>
        <fullName evidence="1">Uncharacterized protein</fullName>
    </submittedName>
</protein>
<dbReference type="HOGENOM" id="CLU_2525691_0_0_6"/>
<evidence type="ECO:0000313" key="1">
    <source>
        <dbReference type="EMBL" id="ABE54130.1"/>
    </source>
</evidence>
<reference evidence="1 2" key="1">
    <citation type="submission" date="2006-03" db="EMBL/GenBank/DDBJ databases">
        <title>Complete sequence of Shewanella denitrificans OS217.</title>
        <authorList>
            <consortium name="US DOE Joint Genome Institute"/>
            <person name="Copeland A."/>
            <person name="Lucas S."/>
            <person name="Lapidus A."/>
            <person name="Barry K."/>
            <person name="Detter J.C."/>
            <person name="Glavina del Rio T."/>
            <person name="Hammon N."/>
            <person name="Israni S."/>
            <person name="Dalin E."/>
            <person name="Tice H."/>
            <person name="Pitluck S."/>
            <person name="Brettin T."/>
            <person name="Bruce D."/>
            <person name="Han C."/>
            <person name="Tapia R."/>
            <person name="Gilna P."/>
            <person name="Kiss H."/>
            <person name="Schmutz J."/>
            <person name="Larimer F."/>
            <person name="Land M."/>
            <person name="Hauser L."/>
            <person name="Kyrpides N."/>
            <person name="Lykidis A."/>
            <person name="Richardson P."/>
        </authorList>
    </citation>
    <scope>NUCLEOTIDE SEQUENCE [LARGE SCALE GENOMIC DNA]</scope>
    <source>
        <strain evidence="2">OS217 / ATCC BAA-1090 / DSM 15013</strain>
    </source>
</reference>
<evidence type="ECO:0000313" key="2">
    <source>
        <dbReference type="Proteomes" id="UP000001982"/>
    </source>
</evidence>
<organism evidence="1 2">
    <name type="scientific">Shewanella denitrificans (strain OS217 / ATCC BAA-1090 / DSM 15013)</name>
    <dbReference type="NCBI Taxonomy" id="318161"/>
    <lineage>
        <taxon>Bacteria</taxon>
        <taxon>Pseudomonadati</taxon>
        <taxon>Pseudomonadota</taxon>
        <taxon>Gammaproteobacteria</taxon>
        <taxon>Alteromonadales</taxon>
        <taxon>Shewanellaceae</taxon>
        <taxon>Shewanella</taxon>
    </lineage>
</organism>
<sequence length="84" mass="9733">MFVATQTTCLKRITESFTPSGLVQPLMQYFMVNGAVNSLKIDENNHIIWLLYPFNILKKIKPLLDNKLLIWHASCCVKSYAHDY</sequence>
<name>Q12QZ6_SHEDO</name>
<proteinExistence type="predicted"/>
<keyword evidence="2" id="KW-1185">Reference proteome</keyword>
<dbReference type="KEGG" id="sdn:Sden_0842"/>
<gene>
    <name evidence="1" type="ordered locus">Sden_0842</name>
</gene>